<keyword evidence="21" id="KW-1185">Reference proteome</keyword>
<evidence type="ECO:0000256" key="3">
    <source>
        <dbReference type="ARBA" id="ARBA00010794"/>
    </source>
</evidence>
<evidence type="ECO:0000313" key="20">
    <source>
        <dbReference type="EMBL" id="KZP17383.1"/>
    </source>
</evidence>
<evidence type="ECO:0000256" key="14">
    <source>
        <dbReference type="ARBA" id="ARBA00023136"/>
    </source>
</evidence>
<evidence type="ECO:0000256" key="10">
    <source>
        <dbReference type="ARBA" id="ARBA00022777"/>
    </source>
</evidence>
<evidence type="ECO:0000256" key="1">
    <source>
        <dbReference type="ARBA" id="ARBA00004141"/>
    </source>
</evidence>
<protein>
    <recommendedName>
        <fullName evidence="16">phytol kinase</fullName>
        <ecNumber evidence="16">2.7.1.182</ecNumber>
    </recommendedName>
</protein>
<feature type="domain" description="MYND-type" evidence="19">
    <location>
        <begin position="440"/>
        <end position="478"/>
    </location>
</feature>
<dbReference type="GO" id="GO:0016020">
    <property type="term" value="C:membrane"/>
    <property type="evidence" value="ECO:0007669"/>
    <property type="project" value="UniProtKB-SubCell"/>
</dbReference>
<dbReference type="Proteomes" id="UP000076532">
    <property type="component" value="Unassembled WGS sequence"/>
</dbReference>
<dbReference type="Gene3D" id="6.10.140.2220">
    <property type="match status" value="1"/>
</dbReference>
<evidence type="ECO:0000256" key="13">
    <source>
        <dbReference type="ARBA" id="ARBA00022989"/>
    </source>
</evidence>
<evidence type="ECO:0000256" key="6">
    <source>
        <dbReference type="ARBA" id="ARBA00022679"/>
    </source>
</evidence>
<evidence type="ECO:0000256" key="8">
    <source>
        <dbReference type="ARBA" id="ARBA00022723"/>
    </source>
</evidence>
<evidence type="ECO:0000313" key="21">
    <source>
        <dbReference type="Proteomes" id="UP000076532"/>
    </source>
</evidence>
<keyword evidence="11" id="KW-0862">Zinc</keyword>
<proteinExistence type="inferred from homology"/>
<dbReference type="EMBL" id="KV417583">
    <property type="protein sequence ID" value="KZP17383.1"/>
    <property type="molecule type" value="Genomic_DNA"/>
</dbReference>
<dbReference type="PROSITE" id="PS50865">
    <property type="entry name" value="ZF_MYND_2"/>
    <property type="match status" value="1"/>
</dbReference>
<dbReference type="InterPro" id="IPR039606">
    <property type="entry name" value="Phytol/farnesol_kinase"/>
</dbReference>
<evidence type="ECO:0000256" key="7">
    <source>
        <dbReference type="ARBA" id="ARBA00022692"/>
    </source>
</evidence>
<evidence type="ECO:0000256" key="18">
    <source>
        <dbReference type="PROSITE-ProRule" id="PRU00134"/>
    </source>
</evidence>
<keyword evidence="13" id="KW-1133">Transmembrane helix</keyword>
<dbReference type="InterPro" id="IPR002893">
    <property type="entry name" value="Znf_MYND"/>
</dbReference>
<evidence type="ECO:0000256" key="12">
    <source>
        <dbReference type="ARBA" id="ARBA00022946"/>
    </source>
</evidence>
<dbReference type="OrthoDB" id="2843560at2759"/>
<comment type="subcellular location">
    <subcellularLocation>
        <location evidence="1">Membrane</location>
        <topology evidence="1">Multi-pass membrane protein</topology>
    </subcellularLocation>
    <subcellularLocation>
        <location evidence="2">Plastid</location>
        <location evidence="2">Chloroplast</location>
    </subcellularLocation>
</comment>
<dbReference type="AlphaFoldDB" id="A0A166G1U2"/>
<evidence type="ECO:0000256" key="4">
    <source>
        <dbReference type="ARBA" id="ARBA00022528"/>
    </source>
</evidence>
<evidence type="ECO:0000256" key="9">
    <source>
        <dbReference type="ARBA" id="ARBA00022771"/>
    </source>
</evidence>
<dbReference type="PANTHER" id="PTHR32523:SF8">
    <property type="entry name" value="DOLICHOL KINASE"/>
    <property type="match status" value="1"/>
</dbReference>
<keyword evidence="14" id="KW-0472">Membrane</keyword>
<evidence type="ECO:0000256" key="2">
    <source>
        <dbReference type="ARBA" id="ARBA00004229"/>
    </source>
</evidence>
<dbReference type="SUPFAM" id="SSF144232">
    <property type="entry name" value="HIT/MYND zinc finger-like"/>
    <property type="match status" value="1"/>
</dbReference>
<keyword evidence="8" id="KW-0479">Metal-binding</keyword>
<evidence type="ECO:0000256" key="17">
    <source>
        <dbReference type="ARBA" id="ARBA00048889"/>
    </source>
</evidence>
<keyword evidence="10" id="KW-0418">Kinase</keyword>
<organism evidence="20 21">
    <name type="scientific">Athelia psychrophila</name>
    <dbReference type="NCBI Taxonomy" id="1759441"/>
    <lineage>
        <taxon>Eukaryota</taxon>
        <taxon>Fungi</taxon>
        <taxon>Dikarya</taxon>
        <taxon>Basidiomycota</taxon>
        <taxon>Agaricomycotina</taxon>
        <taxon>Agaricomycetes</taxon>
        <taxon>Agaricomycetidae</taxon>
        <taxon>Atheliales</taxon>
        <taxon>Atheliaceae</taxon>
        <taxon>Athelia</taxon>
    </lineage>
</organism>
<evidence type="ECO:0000256" key="11">
    <source>
        <dbReference type="ARBA" id="ARBA00022833"/>
    </source>
</evidence>
<evidence type="ECO:0000256" key="15">
    <source>
        <dbReference type="ARBA" id="ARBA00024015"/>
    </source>
</evidence>
<dbReference type="GO" id="GO:0010276">
    <property type="term" value="F:phytol kinase activity"/>
    <property type="evidence" value="ECO:0007669"/>
    <property type="project" value="UniProtKB-EC"/>
</dbReference>
<keyword evidence="12" id="KW-0809">Transit peptide</keyword>
<evidence type="ECO:0000256" key="5">
    <source>
        <dbReference type="ARBA" id="ARBA00022640"/>
    </source>
</evidence>
<evidence type="ECO:0000256" key="16">
    <source>
        <dbReference type="ARBA" id="ARBA00039024"/>
    </source>
</evidence>
<keyword evidence="7" id="KW-0812">Transmembrane</keyword>
<comment type="pathway">
    <text evidence="15">Cofactor biosynthesis; tocopherol biosynthesis.</text>
</comment>
<reference evidence="20 21" key="1">
    <citation type="journal article" date="2016" name="Mol. Biol. Evol.">
        <title>Comparative Genomics of Early-Diverging Mushroom-Forming Fungi Provides Insights into the Origins of Lignocellulose Decay Capabilities.</title>
        <authorList>
            <person name="Nagy L.G."/>
            <person name="Riley R."/>
            <person name="Tritt A."/>
            <person name="Adam C."/>
            <person name="Daum C."/>
            <person name="Floudas D."/>
            <person name="Sun H."/>
            <person name="Yadav J.S."/>
            <person name="Pangilinan J."/>
            <person name="Larsson K.H."/>
            <person name="Matsuura K."/>
            <person name="Barry K."/>
            <person name="Labutti K."/>
            <person name="Kuo R."/>
            <person name="Ohm R.A."/>
            <person name="Bhattacharya S.S."/>
            <person name="Shirouzu T."/>
            <person name="Yoshinaga Y."/>
            <person name="Martin F.M."/>
            <person name="Grigoriev I.V."/>
            <person name="Hibbett D.S."/>
        </authorList>
    </citation>
    <scope>NUCLEOTIDE SEQUENCE [LARGE SCALE GENOMIC DNA]</scope>
    <source>
        <strain evidence="20 21">CBS 109695</strain>
    </source>
</reference>
<accession>A0A166G1U2</accession>
<evidence type="ECO:0000259" key="19">
    <source>
        <dbReference type="PROSITE" id="PS50865"/>
    </source>
</evidence>
<dbReference type="Pfam" id="PF01753">
    <property type="entry name" value="zf-MYND"/>
    <property type="match status" value="1"/>
</dbReference>
<keyword evidence="9 18" id="KW-0863">Zinc-finger</keyword>
<keyword evidence="6" id="KW-0808">Transferase</keyword>
<sequence>MATALDDALRNAFPDEALSGFVNTLPTVDEALGAITYTQSLAAIAGWTTFVTPYTPPHCFKLSTSDPMLDWISVLLATMMSLEYTDQPSAVNTHPAIISLWPGIWIWLQTLHEDSQIRSGPLDAARDVNADPPSQKYRYKVLFKTLYCLIYQEPPTALSVAVAQTEGVKAMLARMWIDESTDADAYFGFQTTTLLARVLSDHNLSLPPTIQDLFEHIVAGYGNDSSAVLKLVSRRLETNLQQRQPDYPNLHADLLFLGYHIRGHFDKIDTCRHLNATLINTARRLAIFLVKFLSLALQAKSRSATWELVIKSSLETIISMLQVVGSHSYEIVATLSATELFTVVAHPALAGGTLVSTMALSNILAELLQCMGRYAVYRNLLSKMNRSLAAAFPATKIPEGPIGDVLRKFQTHIVERIRRRSQRILFASRPCNILCGNPQCLSLGFERTMQRCSGCFIVRYCSKTCQQQHWRGEHKKTCRDMGQSVKGRGSLSGPNLRFLASAILSDVMLSDGLLSATRFPTGSLHDPSPTGNRVIVLDYDNGPWKLIPHAEVVDLQDPTSIATKYSHRAPELQDLLQQYRRTCAELPNLVVPVLALVPRGWKGSERYSQALAALMIMQRNTHEDAGDVPDQPRSLQCIRWLFYY</sequence>
<gene>
    <name evidence="20" type="ORF">FIBSPDRAFT_934071</name>
</gene>
<keyword evidence="4" id="KW-0150">Chloroplast</keyword>
<dbReference type="PANTHER" id="PTHR32523">
    <property type="entry name" value="PHYTOL KINASE 1, CHLOROPLASTIC"/>
    <property type="match status" value="1"/>
</dbReference>
<comment type="similarity">
    <text evidence="3">Belongs to the polyprenol kinase family.</text>
</comment>
<keyword evidence="5" id="KW-0934">Plastid</keyword>
<dbReference type="EC" id="2.7.1.182" evidence="16"/>
<comment type="catalytic activity">
    <reaction evidence="17">
        <text>phytol + CTP = phytyl phosphate + CDP + H(+)</text>
        <dbReference type="Rhea" id="RHEA:38055"/>
        <dbReference type="ChEBI" id="CHEBI:15378"/>
        <dbReference type="ChEBI" id="CHEBI:17327"/>
        <dbReference type="ChEBI" id="CHEBI:37563"/>
        <dbReference type="ChEBI" id="CHEBI:58069"/>
        <dbReference type="ChEBI" id="CHEBI:75483"/>
        <dbReference type="EC" id="2.7.1.182"/>
    </reaction>
</comment>
<dbReference type="GO" id="GO:0008270">
    <property type="term" value="F:zinc ion binding"/>
    <property type="evidence" value="ECO:0007669"/>
    <property type="project" value="UniProtKB-KW"/>
</dbReference>
<name>A0A166G1U2_9AGAM</name>